<evidence type="ECO:0000256" key="5">
    <source>
        <dbReference type="ARBA" id="ARBA00022723"/>
    </source>
</evidence>
<dbReference type="GO" id="GO:0009897">
    <property type="term" value="C:external side of plasma membrane"/>
    <property type="evidence" value="ECO:0007669"/>
    <property type="project" value="TreeGrafter"/>
</dbReference>
<keyword evidence="4" id="KW-0812">Transmembrane</keyword>
<evidence type="ECO:0000256" key="7">
    <source>
        <dbReference type="ARBA" id="ARBA00022737"/>
    </source>
</evidence>
<dbReference type="FunFam" id="2.60.40.10:FF:000358">
    <property type="entry name" value="Prolactin receptor"/>
    <property type="match status" value="1"/>
</dbReference>
<keyword evidence="18" id="KW-1185">Reference proteome</keyword>
<dbReference type="GO" id="GO:0004896">
    <property type="term" value="F:cytokine receptor activity"/>
    <property type="evidence" value="ECO:0007669"/>
    <property type="project" value="TreeGrafter"/>
</dbReference>
<proteinExistence type="inferred from homology"/>
<dbReference type="GO" id="GO:0043235">
    <property type="term" value="C:receptor complex"/>
    <property type="evidence" value="ECO:0007669"/>
    <property type="project" value="TreeGrafter"/>
</dbReference>
<comment type="domain">
    <text evidence="14">The box 1 motif is required for JAK interaction and/or activation.</text>
</comment>
<evidence type="ECO:0000256" key="12">
    <source>
        <dbReference type="ARBA" id="ARBA00023170"/>
    </source>
</evidence>
<feature type="region of interest" description="Disordered" evidence="15">
    <location>
        <begin position="346"/>
        <end position="365"/>
    </location>
</feature>
<keyword evidence="8 14" id="KW-0862">Zinc</keyword>
<keyword evidence="7" id="KW-0677">Repeat</keyword>
<evidence type="ECO:0000313" key="18">
    <source>
        <dbReference type="Proteomes" id="UP000257200"/>
    </source>
</evidence>
<keyword evidence="10" id="KW-0472">Membrane</keyword>
<evidence type="ECO:0000256" key="10">
    <source>
        <dbReference type="ARBA" id="ARBA00023136"/>
    </source>
</evidence>
<evidence type="ECO:0000256" key="14">
    <source>
        <dbReference type="RuleBase" id="RU365035"/>
    </source>
</evidence>
<dbReference type="Proteomes" id="UP000257200">
    <property type="component" value="Unplaced"/>
</dbReference>
<dbReference type="InterPro" id="IPR013783">
    <property type="entry name" value="Ig-like_fold"/>
</dbReference>
<reference evidence="17" key="2">
    <citation type="submission" date="2025-09" db="UniProtKB">
        <authorList>
            <consortium name="Ensembl"/>
        </authorList>
    </citation>
    <scope>IDENTIFICATION</scope>
</reference>
<dbReference type="Pfam" id="PF09067">
    <property type="entry name" value="EpoR_lig-bind"/>
    <property type="match status" value="1"/>
</dbReference>
<dbReference type="SMART" id="SM00060">
    <property type="entry name" value="FN3"/>
    <property type="match status" value="2"/>
</dbReference>
<feature type="signal peptide" evidence="14">
    <location>
        <begin position="1"/>
        <end position="35"/>
    </location>
</feature>
<dbReference type="PANTHER" id="PTHR23036">
    <property type="entry name" value="CYTOKINE RECEPTOR"/>
    <property type="match status" value="1"/>
</dbReference>
<evidence type="ECO:0000256" key="4">
    <source>
        <dbReference type="ARBA" id="ARBA00022692"/>
    </source>
</evidence>
<dbReference type="GO" id="GO:0046872">
    <property type="term" value="F:metal ion binding"/>
    <property type="evidence" value="ECO:0007669"/>
    <property type="project" value="UniProtKB-KW"/>
</dbReference>
<dbReference type="InterPro" id="IPR036116">
    <property type="entry name" value="FN3_sf"/>
</dbReference>
<evidence type="ECO:0000256" key="1">
    <source>
        <dbReference type="ARBA" id="ARBA00004479"/>
    </source>
</evidence>
<dbReference type="AlphaFoldDB" id="A0A3Q1H4F9"/>
<accession>A0A3Q1H4F9</accession>
<reference evidence="17" key="1">
    <citation type="submission" date="2025-08" db="UniProtKB">
        <authorList>
            <consortium name="Ensembl"/>
        </authorList>
    </citation>
    <scope>IDENTIFICATION</scope>
</reference>
<evidence type="ECO:0000256" key="15">
    <source>
        <dbReference type="SAM" id="MobiDB-lite"/>
    </source>
</evidence>
<sequence length="500" mass="56360">MLLLLLLLRFSGAGVRMKGGLRLVVLLMLSVESSSLSPPGKPVLLGCRSPEKETFTCWWKPGLDGGLPTVHRLYYEREHLEGTHECPDYRSAGSNSCFFDKNHTYIWVDYHVMVEASNALGNVPSDPLKFDVMEIVRPYAPENVTLMVEEKQESPYLHIRWKHPSNTVSRSGWITIKYQLRVKQENSNDWKNYTSGTQMGFSLYSIHPGVVYEVQVRCTLDHSSWSEWSNTTFVKIPNCEFQRPFAPFVALQLVVKIVKRFLLPPVPGPKIRGVDVQLLKSGKSEDVLGALIVNQNFPPMVARKDQMEEYLIVSDGGEWLLPAPLKSQKKKKSSFIPAGFHLDSQCKESTPSQVQENKDEMKSSSNLEQKQEFSGINFAAADLQKGASENFMQRLPNSGYVDIQRQENIVEVDGILVDYSRVKEVNGDNVFILQKENVPLSLDVQRREESMSEDYSRVKEVNGDNVVLLNPHMTGLSKIGVCTDLSSDGYVDTIPAPSLI</sequence>
<keyword evidence="6 14" id="KW-0732">Signal</keyword>
<evidence type="ECO:0000256" key="3">
    <source>
        <dbReference type="ARBA" id="ARBA00019818"/>
    </source>
</evidence>
<dbReference type="SUPFAM" id="SSF49265">
    <property type="entry name" value="Fibronectin type III"/>
    <property type="match status" value="2"/>
</dbReference>
<evidence type="ECO:0000256" key="9">
    <source>
        <dbReference type="ARBA" id="ARBA00022989"/>
    </source>
</evidence>
<protein>
    <recommendedName>
        <fullName evidence="3 14">Prolactin receptor</fullName>
        <shortName evidence="14">PRL-R</shortName>
    </recommendedName>
</protein>
<dbReference type="STRING" id="80966.ENSAPOP00000023850"/>
<dbReference type="InterPro" id="IPR003961">
    <property type="entry name" value="FN3_dom"/>
</dbReference>
<evidence type="ECO:0000259" key="16">
    <source>
        <dbReference type="PROSITE" id="PS50853"/>
    </source>
</evidence>
<gene>
    <name evidence="14" type="primary">PRLR</name>
</gene>
<evidence type="ECO:0000256" key="11">
    <source>
        <dbReference type="ARBA" id="ARBA00023157"/>
    </source>
</evidence>
<evidence type="ECO:0000256" key="2">
    <source>
        <dbReference type="ARBA" id="ARBA00007885"/>
    </source>
</evidence>
<feature type="domain" description="Fibronectin type-III" evidence="16">
    <location>
        <begin position="140"/>
        <end position="239"/>
    </location>
</feature>
<dbReference type="GeneTree" id="ENSGT00940000154851"/>
<comment type="similarity">
    <text evidence="2 14">Belongs to the type I cytokine receptor family. Type 1 subfamily.</text>
</comment>
<keyword evidence="12 14" id="KW-0675">Receptor</keyword>
<dbReference type="CDD" id="cd00063">
    <property type="entry name" value="FN3"/>
    <property type="match status" value="1"/>
</dbReference>
<evidence type="ECO:0000256" key="6">
    <source>
        <dbReference type="ARBA" id="ARBA00022729"/>
    </source>
</evidence>
<dbReference type="Ensembl" id="ENSAPOT00000010274.1">
    <property type="protein sequence ID" value="ENSAPOP00000023850.1"/>
    <property type="gene ID" value="ENSAPOG00000005927.1"/>
</dbReference>
<name>A0A3Q1H4F9_9TELE</name>
<dbReference type="FunFam" id="2.60.40.10:FF:000287">
    <property type="entry name" value="Prolactin receptor"/>
    <property type="match status" value="1"/>
</dbReference>
<dbReference type="PROSITE" id="PS50853">
    <property type="entry name" value="FN3"/>
    <property type="match status" value="1"/>
</dbReference>
<dbReference type="InParanoid" id="A0A3Q1H4F9"/>
<evidence type="ECO:0000256" key="8">
    <source>
        <dbReference type="ARBA" id="ARBA00022833"/>
    </source>
</evidence>
<evidence type="ECO:0000256" key="13">
    <source>
        <dbReference type="ARBA" id="ARBA00023180"/>
    </source>
</evidence>
<keyword evidence="9" id="KW-1133">Transmembrane helix</keyword>
<dbReference type="InterPro" id="IPR050379">
    <property type="entry name" value="Type-I_Cytokine_Rcpt"/>
</dbReference>
<dbReference type="Gene3D" id="2.60.40.10">
    <property type="entry name" value="Immunoglobulins"/>
    <property type="match status" value="2"/>
</dbReference>
<comment type="function">
    <text evidence="14">This is a receptor for the anterior pituitary hormone prolactin.</text>
</comment>
<organism evidence="17 18">
    <name type="scientific">Acanthochromis polyacanthus</name>
    <name type="common">spiny chromis</name>
    <dbReference type="NCBI Taxonomy" id="80966"/>
    <lineage>
        <taxon>Eukaryota</taxon>
        <taxon>Metazoa</taxon>
        <taxon>Chordata</taxon>
        <taxon>Craniata</taxon>
        <taxon>Vertebrata</taxon>
        <taxon>Euteleostomi</taxon>
        <taxon>Actinopterygii</taxon>
        <taxon>Neopterygii</taxon>
        <taxon>Teleostei</taxon>
        <taxon>Neoteleostei</taxon>
        <taxon>Acanthomorphata</taxon>
        <taxon>Ovalentaria</taxon>
        <taxon>Pomacentridae</taxon>
        <taxon>Acanthochromis</taxon>
    </lineage>
</organism>
<keyword evidence="11 14" id="KW-1015">Disulfide bond</keyword>
<comment type="domain">
    <text evidence="14">The WSXWS motif appears to be necessary for proper protein folding and thereby efficient intracellular transport and cell-surface receptor binding.</text>
</comment>
<evidence type="ECO:0000313" key="17">
    <source>
        <dbReference type="Ensembl" id="ENSAPOP00000023850.1"/>
    </source>
</evidence>
<dbReference type="InterPro" id="IPR015152">
    <property type="entry name" value="Growth/epo_recpt_lig-bind"/>
</dbReference>
<keyword evidence="13" id="KW-0325">Glycoprotein</keyword>
<feature type="chain" id="PRO_5041486593" description="Prolactin receptor" evidence="14">
    <location>
        <begin position="36"/>
        <end position="500"/>
    </location>
</feature>
<comment type="subcellular location">
    <subcellularLocation>
        <location evidence="1 14">Membrane</location>
        <topology evidence="1 14">Single-pass type I membrane protein</topology>
    </subcellularLocation>
</comment>
<keyword evidence="5 14" id="KW-0479">Metal-binding</keyword>
<dbReference type="GO" id="GO:0019955">
    <property type="term" value="F:cytokine binding"/>
    <property type="evidence" value="ECO:0007669"/>
    <property type="project" value="TreeGrafter"/>
</dbReference>
<dbReference type="PANTHER" id="PTHR23036:SF86">
    <property type="entry name" value="PROLACTIN RECEPTOR"/>
    <property type="match status" value="1"/>
</dbReference>